<evidence type="ECO:0000313" key="4">
    <source>
        <dbReference type="Proteomes" id="UP000261212"/>
    </source>
</evidence>
<dbReference type="SUPFAM" id="SSF46955">
    <property type="entry name" value="Putative DNA-binding domain"/>
    <property type="match status" value="1"/>
</dbReference>
<dbReference type="SMART" id="SM00422">
    <property type="entry name" value="HTH_MERR"/>
    <property type="match status" value="1"/>
</dbReference>
<dbReference type="Gene3D" id="1.10.1660.10">
    <property type="match status" value="1"/>
</dbReference>
<dbReference type="PROSITE" id="PS50937">
    <property type="entry name" value="HTH_MERR_2"/>
    <property type="match status" value="1"/>
</dbReference>
<dbReference type="RefSeq" id="WP_117532099.1">
    <property type="nucleotide sequence ID" value="NZ_QUSM01000003.1"/>
</dbReference>
<feature type="domain" description="HTH merR-type" evidence="2">
    <location>
        <begin position="2"/>
        <end position="70"/>
    </location>
</feature>
<comment type="caution">
    <text evidence="3">The sequence shown here is derived from an EMBL/GenBank/DDBJ whole genome shotgun (WGS) entry which is preliminary data.</text>
</comment>
<reference evidence="3 4" key="1">
    <citation type="submission" date="2018-08" db="EMBL/GenBank/DDBJ databases">
        <title>A genome reference for cultivated species of the human gut microbiota.</title>
        <authorList>
            <person name="Zou Y."/>
            <person name="Xue W."/>
            <person name="Luo G."/>
        </authorList>
    </citation>
    <scope>NUCLEOTIDE SEQUENCE [LARGE SCALE GENOMIC DNA]</scope>
    <source>
        <strain evidence="3 4">AM25-6</strain>
    </source>
</reference>
<dbReference type="GO" id="GO:0006355">
    <property type="term" value="P:regulation of DNA-templated transcription"/>
    <property type="evidence" value="ECO:0007669"/>
    <property type="project" value="InterPro"/>
</dbReference>
<accession>A0A3E3DYM2</accession>
<name>A0A3E3DYM2_9FIRM</name>
<evidence type="ECO:0000313" key="3">
    <source>
        <dbReference type="EMBL" id="RGD74360.1"/>
    </source>
</evidence>
<protein>
    <submittedName>
        <fullName evidence="3">MerR family transcriptional regulator</fullName>
    </submittedName>
</protein>
<dbReference type="Proteomes" id="UP000261212">
    <property type="component" value="Unassembled WGS sequence"/>
</dbReference>
<dbReference type="EMBL" id="QUSM01000003">
    <property type="protein sequence ID" value="RGD74360.1"/>
    <property type="molecule type" value="Genomic_DNA"/>
</dbReference>
<dbReference type="InterPro" id="IPR009061">
    <property type="entry name" value="DNA-bd_dom_put_sf"/>
</dbReference>
<organism evidence="3 4">
    <name type="scientific">Anaerofustis stercorihominis</name>
    <dbReference type="NCBI Taxonomy" id="214853"/>
    <lineage>
        <taxon>Bacteria</taxon>
        <taxon>Bacillati</taxon>
        <taxon>Bacillota</taxon>
        <taxon>Clostridia</taxon>
        <taxon>Eubacteriales</taxon>
        <taxon>Eubacteriaceae</taxon>
        <taxon>Anaerofustis</taxon>
    </lineage>
</organism>
<dbReference type="Pfam" id="PF13411">
    <property type="entry name" value="MerR_1"/>
    <property type="match status" value="1"/>
</dbReference>
<gene>
    <name evidence="3" type="ORF">DW687_06225</name>
</gene>
<keyword evidence="1" id="KW-0175">Coiled coil</keyword>
<evidence type="ECO:0000256" key="1">
    <source>
        <dbReference type="SAM" id="Coils"/>
    </source>
</evidence>
<dbReference type="GO" id="GO:0003677">
    <property type="term" value="F:DNA binding"/>
    <property type="evidence" value="ECO:0007669"/>
    <property type="project" value="InterPro"/>
</dbReference>
<proteinExistence type="predicted"/>
<dbReference type="InterPro" id="IPR000551">
    <property type="entry name" value="MerR-type_HTH_dom"/>
</dbReference>
<feature type="coiled-coil region" evidence="1">
    <location>
        <begin position="92"/>
        <end position="145"/>
    </location>
</feature>
<dbReference type="AlphaFoldDB" id="A0A3E3DYM2"/>
<sequence>MKYTITQASNILDCKPYLLRFYEDEFELQIPRGSNNRRYYTTKEIDIFRYIEALKGEGKRNKEIKETLHKSKDEIIFEEIEEEKPKEEDNNITCLIKTINSLREEIENLKQQDAFKQRDELITENARLKMKLKEKSYELSILKEKYNALTQAKKRSLFKFE</sequence>
<evidence type="ECO:0000259" key="2">
    <source>
        <dbReference type="PROSITE" id="PS50937"/>
    </source>
</evidence>